<gene>
    <name evidence="1" type="ORF">OSH07_18860</name>
</gene>
<accession>A0A9X3EDX9</accession>
<evidence type="ECO:0000313" key="1">
    <source>
        <dbReference type="EMBL" id="MCX5571270.1"/>
    </source>
</evidence>
<organism evidence="1 2">
    <name type="scientific">Kaistia nematophila</name>
    <dbReference type="NCBI Taxonomy" id="2994654"/>
    <lineage>
        <taxon>Bacteria</taxon>
        <taxon>Pseudomonadati</taxon>
        <taxon>Pseudomonadota</taxon>
        <taxon>Alphaproteobacteria</taxon>
        <taxon>Hyphomicrobiales</taxon>
        <taxon>Kaistiaceae</taxon>
        <taxon>Kaistia</taxon>
    </lineage>
</organism>
<protein>
    <submittedName>
        <fullName evidence="1">DUF1013 domain-containing protein</fullName>
    </submittedName>
</protein>
<evidence type="ECO:0000313" key="2">
    <source>
        <dbReference type="Proteomes" id="UP001144805"/>
    </source>
</evidence>
<sequence length="239" mass="26496">MSTIPLMPKATAVWLVENTSLGFDQIADFCKLHPLEVKAIADGEAAQTIKGLDPITTGQLTREEIDRAQKDSKYRLKMAETRVRVPVQKRKGPRYTPVSRRQDRPNAILWLLRNHPELKDAAIMRLVGTTKPTIDSIRDRSHWNSASLTPSDPVMLGLCSQIDLDFEVEKAAKNAPPREPGAEGETLLPTEETTAADALASAALRSYRHEETSKDELDADAVFAKLKSLKGPVDEDDED</sequence>
<dbReference type="Proteomes" id="UP001144805">
    <property type="component" value="Unassembled WGS sequence"/>
</dbReference>
<reference evidence="1" key="1">
    <citation type="submission" date="2022-11" db="EMBL/GenBank/DDBJ databases">
        <title>Biodiversity and phylogenetic relationships of bacteria.</title>
        <authorList>
            <person name="Machado R.A.R."/>
            <person name="Bhat A."/>
            <person name="Loulou A."/>
            <person name="Kallel S."/>
        </authorList>
    </citation>
    <scope>NUCLEOTIDE SEQUENCE</scope>
    <source>
        <strain evidence="1">K-TC2</strain>
    </source>
</reference>
<dbReference type="Pfam" id="PF06242">
    <property type="entry name" value="TrcR"/>
    <property type="match status" value="1"/>
</dbReference>
<dbReference type="AlphaFoldDB" id="A0A9X3EDX9"/>
<dbReference type="EMBL" id="JAPKNK010000009">
    <property type="protein sequence ID" value="MCX5571270.1"/>
    <property type="molecule type" value="Genomic_DNA"/>
</dbReference>
<proteinExistence type="predicted"/>
<dbReference type="RefSeq" id="WP_266340225.1">
    <property type="nucleotide sequence ID" value="NZ_JAPKNK010000009.1"/>
</dbReference>
<comment type="caution">
    <text evidence="1">The sequence shown here is derived from an EMBL/GenBank/DDBJ whole genome shotgun (WGS) entry which is preliminary data.</text>
</comment>
<name>A0A9X3EDX9_9HYPH</name>
<dbReference type="InterPro" id="IPR010421">
    <property type="entry name" value="TrcR"/>
</dbReference>
<keyword evidence="2" id="KW-1185">Reference proteome</keyword>